<evidence type="ECO:0000313" key="5">
    <source>
        <dbReference type="EMBL" id="RCI02442.1"/>
    </source>
</evidence>
<dbReference type="OrthoDB" id="9970124at2759"/>
<comment type="caution">
    <text evidence="5">The sequence shown here is derived from an EMBL/GenBank/DDBJ whole genome shotgun (WGS) entry which is preliminary data.</text>
</comment>
<keyword evidence="4" id="KW-0539">Nucleus</keyword>
<evidence type="ECO:0000256" key="1">
    <source>
        <dbReference type="ARBA" id="ARBA00004123"/>
    </source>
</evidence>
<dbReference type="PANTHER" id="PTHR46910:SF3">
    <property type="entry name" value="HALOTOLERANCE PROTEIN 9-RELATED"/>
    <property type="match status" value="1"/>
</dbReference>
<sequence>MAKKRNTNDKTEEKPRTIYDDIESLQVTFYEIESWIEKTSPLLNRISKDLDKASTHFVKHKKESPEEQTRQLEQHLFQLQQKNSSTSTALVDSNKKDNTMQWLLSFQPGNMLRLDTNITSVEQLIQAVQQIRLLQAGDPTPQASSTTSTSITLTDEDDTILELLCSSPSPSYDLPQDASSLEFWHNVIGRRPEIYLENYNHCRMNLNGLTKNISPAGMNYIGQVFWDCLHPKFSSNWHSFWERSGDPKRNQVCTDAGLAMMFLHVMRHDKYICANAQEIAGFYYDRARNELMESFDEPPDHSTMEALLTMSMFCIICKRYSQARIYIGLSLHVAFEWGIHRIANLPTDDLALRKQYLKMFLILCYNDCTLSCHTSEASIINESEVDINLYEIITLNQQLHDPQQVCDFEYNKMIVKDTYFVYAVELFRFYNKCVKLTERGASIKQLLAEEEHLKQWNQCISEAFRIDDHDYERLEQLKLNRERQHDITATMDADALQAHAALLLKIQCETTWIVLHKAVLSSIRRSRSKSPPSYYLSEQEKRSSTVCTNAADAVIEVCEVLTRCFGWCVFQLTPNCLYHASTVYCGNALIKEDVTLRSKAQKMIYRLLRILKISSLIYKGFPDDLTASLCEFLKMQDLHNEIECPCHDTL</sequence>
<keyword evidence="2" id="KW-0479">Metal-binding</keyword>
<evidence type="ECO:0000256" key="4">
    <source>
        <dbReference type="ARBA" id="ARBA00023242"/>
    </source>
</evidence>
<comment type="subcellular location">
    <subcellularLocation>
        <location evidence="1">Nucleus</location>
    </subcellularLocation>
</comment>
<dbReference type="GO" id="GO:0003677">
    <property type="term" value="F:DNA binding"/>
    <property type="evidence" value="ECO:0007669"/>
    <property type="project" value="UniProtKB-KW"/>
</dbReference>
<dbReference type="STRING" id="4846.A0A367KKR7"/>
<evidence type="ECO:0008006" key="7">
    <source>
        <dbReference type="Google" id="ProtNLM"/>
    </source>
</evidence>
<name>A0A367KKR7_RHIST</name>
<reference evidence="5 6" key="1">
    <citation type="journal article" date="2018" name="G3 (Bethesda)">
        <title>Phylogenetic and Phylogenomic Definition of Rhizopus Species.</title>
        <authorList>
            <person name="Gryganskyi A.P."/>
            <person name="Golan J."/>
            <person name="Dolatabadi S."/>
            <person name="Mondo S."/>
            <person name="Robb S."/>
            <person name="Idnurm A."/>
            <person name="Muszewska A."/>
            <person name="Steczkiewicz K."/>
            <person name="Masonjones S."/>
            <person name="Liao H.L."/>
            <person name="Gajdeczka M.T."/>
            <person name="Anike F."/>
            <person name="Vuek A."/>
            <person name="Anishchenko I.M."/>
            <person name="Voigt K."/>
            <person name="de Hoog G.S."/>
            <person name="Smith M.E."/>
            <person name="Heitman J."/>
            <person name="Vilgalys R."/>
            <person name="Stajich J.E."/>
        </authorList>
    </citation>
    <scope>NUCLEOTIDE SEQUENCE [LARGE SCALE GENOMIC DNA]</scope>
    <source>
        <strain evidence="5 6">LSU 92-RS-03</strain>
    </source>
</reference>
<dbReference type="GO" id="GO:0005634">
    <property type="term" value="C:nucleus"/>
    <property type="evidence" value="ECO:0007669"/>
    <property type="project" value="UniProtKB-SubCell"/>
</dbReference>
<dbReference type="GO" id="GO:0046872">
    <property type="term" value="F:metal ion binding"/>
    <property type="evidence" value="ECO:0007669"/>
    <property type="project" value="UniProtKB-KW"/>
</dbReference>
<protein>
    <recommendedName>
        <fullName evidence="7">Transcription factor domain-containing protein</fullName>
    </recommendedName>
</protein>
<dbReference type="PANTHER" id="PTHR46910">
    <property type="entry name" value="TRANSCRIPTION FACTOR PDR1"/>
    <property type="match status" value="1"/>
</dbReference>
<dbReference type="EMBL" id="PJQM01001393">
    <property type="protein sequence ID" value="RCI02442.1"/>
    <property type="molecule type" value="Genomic_DNA"/>
</dbReference>
<keyword evidence="3" id="KW-0238">DNA-binding</keyword>
<dbReference type="AlphaFoldDB" id="A0A367KKR7"/>
<dbReference type="InterPro" id="IPR050987">
    <property type="entry name" value="AtrR-like"/>
</dbReference>
<proteinExistence type="predicted"/>
<accession>A0A367KKR7</accession>
<evidence type="ECO:0000256" key="2">
    <source>
        <dbReference type="ARBA" id="ARBA00022723"/>
    </source>
</evidence>
<keyword evidence="6" id="KW-1185">Reference proteome</keyword>
<organism evidence="5 6">
    <name type="scientific">Rhizopus stolonifer</name>
    <name type="common">Rhizopus nigricans</name>
    <dbReference type="NCBI Taxonomy" id="4846"/>
    <lineage>
        <taxon>Eukaryota</taxon>
        <taxon>Fungi</taxon>
        <taxon>Fungi incertae sedis</taxon>
        <taxon>Mucoromycota</taxon>
        <taxon>Mucoromycotina</taxon>
        <taxon>Mucoromycetes</taxon>
        <taxon>Mucorales</taxon>
        <taxon>Mucorineae</taxon>
        <taxon>Rhizopodaceae</taxon>
        <taxon>Rhizopus</taxon>
    </lineage>
</organism>
<dbReference type="GO" id="GO:0003700">
    <property type="term" value="F:DNA-binding transcription factor activity"/>
    <property type="evidence" value="ECO:0007669"/>
    <property type="project" value="InterPro"/>
</dbReference>
<evidence type="ECO:0000256" key="3">
    <source>
        <dbReference type="ARBA" id="ARBA00023125"/>
    </source>
</evidence>
<evidence type="ECO:0000313" key="6">
    <source>
        <dbReference type="Proteomes" id="UP000253551"/>
    </source>
</evidence>
<dbReference type="CDD" id="cd12148">
    <property type="entry name" value="fungal_TF_MHR"/>
    <property type="match status" value="1"/>
</dbReference>
<dbReference type="Proteomes" id="UP000253551">
    <property type="component" value="Unassembled WGS sequence"/>
</dbReference>
<gene>
    <name evidence="5" type="ORF">CU098_008555</name>
</gene>